<reference evidence="6 7" key="1">
    <citation type="submission" date="2015-08" db="EMBL/GenBank/DDBJ databases">
        <title>Next Generation Sequencing and Analysis of the Genome of Puccinia sorghi L Schw, the Causal Agent of Maize Common Rust.</title>
        <authorList>
            <person name="Rochi L."/>
            <person name="Burguener G."/>
            <person name="Darino M."/>
            <person name="Turjanski A."/>
            <person name="Kreff E."/>
            <person name="Dieguez M.J."/>
            <person name="Sacco F."/>
        </authorList>
    </citation>
    <scope>NUCLEOTIDE SEQUENCE [LARGE SCALE GENOMIC DNA]</scope>
    <source>
        <strain evidence="6 7">RO10H11247</strain>
    </source>
</reference>
<keyword evidence="5" id="KW-0186">Copper</keyword>
<organism evidence="6 7">
    <name type="scientific">Puccinia sorghi</name>
    <dbReference type="NCBI Taxonomy" id="27349"/>
    <lineage>
        <taxon>Eukaryota</taxon>
        <taxon>Fungi</taxon>
        <taxon>Dikarya</taxon>
        <taxon>Basidiomycota</taxon>
        <taxon>Pucciniomycotina</taxon>
        <taxon>Pucciniomycetes</taxon>
        <taxon>Pucciniales</taxon>
        <taxon>Pucciniaceae</taxon>
        <taxon>Puccinia</taxon>
    </lineage>
</organism>
<proteinExistence type="inferred from homology"/>
<comment type="subcellular location">
    <subcellularLocation>
        <location evidence="1 5">Membrane</location>
        <topology evidence="1 5">Multi-pass membrane protein</topology>
    </subcellularLocation>
</comment>
<protein>
    <recommendedName>
        <fullName evidence="5">Copper transport protein</fullName>
    </recommendedName>
</protein>
<keyword evidence="3 5" id="KW-1133">Transmembrane helix</keyword>
<sequence length="155" mass="16852">MFFVADTPKVPLWFDGWTPANAGATFGACVGLFVLTVVVKLLGALRHQAHLAWSISKWHDSGIAVHNTVDKTDNAAPATTSFRPTRPAAPWAAQRDIPRGTLAALHAGLEYFLMPFLPQLAVMTYNVYFFVAIVLGHFAGEVAFGRWGTVQGTHC</sequence>
<keyword evidence="7" id="KW-1185">Reference proteome</keyword>
<dbReference type="Pfam" id="PF04145">
    <property type="entry name" value="Ctr"/>
    <property type="match status" value="1"/>
</dbReference>
<keyword evidence="5" id="KW-0406">Ion transport</keyword>
<keyword evidence="5" id="KW-0813">Transport</keyword>
<evidence type="ECO:0000256" key="4">
    <source>
        <dbReference type="ARBA" id="ARBA00023136"/>
    </source>
</evidence>
<dbReference type="STRING" id="27349.A0A0L6V6Z1"/>
<accession>A0A0L6V6Z1</accession>
<evidence type="ECO:0000313" key="6">
    <source>
        <dbReference type="EMBL" id="KNZ56533.1"/>
    </source>
</evidence>
<keyword evidence="4 5" id="KW-0472">Membrane</keyword>
<dbReference type="OrthoDB" id="73901at2759"/>
<dbReference type="Proteomes" id="UP000037035">
    <property type="component" value="Unassembled WGS sequence"/>
</dbReference>
<dbReference type="EMBL" id="LAVV01007259">
    <property type="protein sequence ID" value="KNZ56533.1"/>
    <property type="molecule type" value="Genomic_DNA"/>
</dbReference>
<gene>
    <name evidence="6" type="ORF">VP01_2380g3</name>
</gene>
<keyword evidence="5" id="KW-0187">Copper transport</keyword>
<keyword evidence="2 5" id="KW-0812">Transmembrane</keyword>
<comment type="caution">
    <text evidence="6">The sequence shown here is derived from an EMBL/GenBank/DDBJ whole genome shotgun (WGS) entry which is preliminary data.</text>
</comment>
<feature type="transmembrane region" description="Helical" evidence="5">
    <location>
        <begin position="120"/>
        <end position="139"/>
    </location>
</feature>
<dbReference type="GO" id="GO:0005375">
    <property type="term" value="F:copper ion transmembrane transporter activity"/>
    <property type="evidence" value="ECO:0007669"/>
    <property type="project" value="UniProtKB-UniRule"/>
</dbReference>
<feature type="transmembrane region" description="Helical" evidence="5">
    <location>
        <begin position="20"/>
        <end position="42"/>
    </location>
</feature>
<dbReference type="PANTHER" id="PTHR12483">
    <property type="entry name" value="SOLUTE CARRIER FAMILY 31 COPPER TRANSPORTERS"/>
    <property type="match status" value="1"/>
</dbReference>
<evidence type="ECO:0000313" key="7">
    <source>
        <dbReference type="Proteomes" id="UP000037035"/>
    </source>
</evidence>
<evidence type="ECO:0000256" key="3">
    <source>
        <dbReference type="ARBA" id="ARBA00022989"/>
    </source>
</evidence>
<comment type="similarity">
    <text evidence="5">Belongs to the copper transporter (Ctr) (TC 1.A.56) family. SLC31A subfamily.</text>
</comment>
<evidence type="ECO:0000256" key="5">
    <source>
        <dbReference type="RuleBase" id="RU367022"/>
    </source>
</evidence>
<evidence type="ECO:0000256" key="2">
    <source>
        <dbReference type="ARBA" id="ARBA00022692"/>
    </source>
</evidence>
<dbReference type="AlphaFoldDB" id="A0A0L6V6Z1"/>
<name>A0A0L6V6Z1_9BASI</name>
<dbReference type="VEuPathDB" id="FungiDB:VP01_2380g3"/>
<dbReference type="PANTHER" id="PTHR12483:SF27">
    <property type="entry name" value="COPPER TRANSPORT PROTEIN CTR1"/>
    <property type="match status" value="1"/>
</dbReference>
<dbReference type="GO" id="GO:0005886">
    <property type="term" value="C:plasma membrane"/>
    <property type="evidence" value="ECO:0007669"/>
    <property type="project" value="TreeGrafter"/>
</dbReference>
<evidence type="ECO:0000256" key="1">
    <source>
        <dbReference type="ARBA" id="ARBA00004141"/>
    </source>
</evidence>
<dbReference type="InterPro" id="IPR007274">
    <property type="entry name" value="Cop_transporter"/>
</dbReference>